<dbReference type="NCBIfam" id="NF041551">
    <property type="entry name" value="YlcI_YnfO_N"/>
    <property type="match status" value="1"/>
</dbReference>
<dbReference type="InterPro" id="IPR001789">
    <property type="entry name" value="Sig_transdc_resp-reg_receiver"/>
</dbReference>
<organism evidence="3 4">
    <name type="scientific">Rhodoferax saidenbachensis</name>
    <dbReference type="NCBI Taxonomy" id="1484693"/>
    <lineage>
        <taxon>Bacteria</taxon>
        <taxon>Pseudomonadati</taxon>
        <taxon>Pseudomonadota</taxon>
        <taxon>Betaproteobacteria</taxon>
        <taxon>Burkholderiales</taxon>
        <taxon>Comamonadaceae</taxon>
        <taxon>Rhodoferax</taxon>
    </lineage>
</organism>
<dbReference type="EMBL" id="JAVDXO010000002">
    <property type="protein sequence ID" value="MDR7305812.1"/>
    <property type="molecule type" value="Genomic_DNA"/>
</dbReference>
<dbReference type="SMART" id="SM00448">
    <property type="entry name" value="REC"/>
    <property type="match status" value="1"/>
</dbReference>
<protein>
    <submittedName>
        <fullName evidence="3">CheY-like chemotaxis protein</fullName>
    </submittedName>
</protein>
<dbReference type="PROSITE" id="PS50110">
    <property type="entry name" value="RESPONSE_REGULATORY"/>
    <property type="match status" value="1"/>
</dbReference>
<feature type="modified residue" description="4-aspartylphosphate" evidence="1">
    <location>
        <position position="117"/>
    </location>
</feature>
<dbReference type="InterPro" id="IPR052048">
    <property type="entry name" value="ST_Response_Regulator"/>
</dbReference>
<proteinExistence type="predicted"/>
<evidence type="ECO:0000313" key="4">
    <source>
        <dbReference type="Proteomes" id="UP001268089"/>
    </source>
</evidence>
<dbReference type="Gene3D" id="3.40.50.2300">
    <property type="match status" value="1"/>
</dbReference>
<dbReference type="RefSeq" id="WP_310340094.1">
    <property type="nucleotide sequence ID" value="NZ_JAVDXO010000002.1"/>
</dbReference>
<dbReference type="PANTHER" id="PTHR43228">
    <property type="entry name" value="TWO-COMPONENT RESPONSE REGULATOR"/>
    <property type="match status" value="1"/>
</dbReference>
<name>A0ABU1ZJT9_9BURK</name>
<evidence type="ECO:0000313" key="3">
    <source>
        <dbReference type="EMBL" id="MDR7305812.1"/>
    </source>
</evidence>
<reference evidence="3 4" key="1">
    <citation type="submission" date="2023-07" db="EMBL/GenBank/DDBJ databases">
        <title>Sorghum-associated microbial communities from plants grown in Nebraska, USA.</title>
        <authorList>
            <person name="Schachtman D."/>
        </authorList>
    </citation>
    <scope>NUCLEOTIDE SEQUENCE [LARGE SCALE GENOMIC DNA]</scope>
    <source>
        <strain evidence="3 4">BE308</strain>
    </source>
</reference>
<keyword evidence="1" id="KW-0597">Phosphoprotein</keyword>
<evidence type="ECO:0000259" key="2">
    <source>
        <dbReference type="PROSITE" id="PS50110"/>
    </source>
</evidence>
<sequence>MHLFKLPAIPVSPALHAEIEALLGPRESLSGFVQSAIEESLARRRQQQVIDHAQAALAVAALPLSVLVVDDDEFSHTLLREVLASLGVHAVHSAMDGRSGAQVLDQMQRAPDFVICDMLMPETDGIDFLGQLAKRQYQGGVILLSGEDSLMLSIAAEVAVSDGLKVLGSFSKPLRRQDLADLMGLAHEA</sequence>
<dbReference type="Proteomes" id="UP001268089">
    <property type="component" value="Unassembled WGS sequence"/>
</dbReference>
<dbReference type="PANTHER" id="PTHR43228:SF1">
    <property type="entry name" value="TWO-COMPONENT RESPONSE REGULATOR ARR22"/>
    <property type="match status" value="1"/>
</dbReference>
<dbReference type="SUPFAM" id="SSF52172">
    <property type="entry name" value="CheY-like"/>
    <property type="match status" value="1"/>
</dbReference>
<gene>
    <name evidence="3" type="ORF">J2X15_001090</name>
</gene>
<accession>A0ABU1ZJT9</accession>
<dbReference type="InterPro" id="IPR011006">
    <property type="entry name" value="CheY-like_superfamily"/>
</dbReference>
<comment type="caution">
    <text evidence="3">The sequence shown here is derived from an EMBL/GenBank/DDBJ whole genome shotgun (WGS) entry which is preliminary data.</text>
</comment>
<dbReference type="Pfam" id="PF00072">
    <property type="entry name" value="Response_reg"/>
    <property type="match status" value="1"/>
</dbReference>
<evidence type="ECO:0000256" key="1">
    <source>
        <dbReference type="PROSITE-ProRule" id="PRU00169"/>
    </source>
</evidence>
<keyword evidence="4" id="KW-1185">Reference proteome</keyword>
<feature type="domain" description="Response regulatory" evidence="2">
    <location>
        <begin position="65"/>
        <end position="187"/>
    </location>
</feature>